<dbReference type="InterPro" id="IPR036736">
    <property type="entry name" value="ACP-like_sf"/>
</dbReference>
<dbReference type="Gene3D" id="1.10.1200.10">
    <property type="entry name" value="ACP-like"/>
    <property type="match status" value="1"/>
</dbReference>
<dbReference type="AlphaFoldDB" id="A0ABD5EL63"/>
<dbReference type="InterPro" id="IPR009081">
    <property type="entry name" value="PP-bd_ACP"/>
</dbReference>
<evidence type="ECO:0000313" key="2">
    <source>
        <dbReference type="EMBL" id="MDT0435422.1"/>
    </source>
</evidence>
<name>A0ABD5EL63_9ACTN</name>
<reference evidence="3" key="1">
    <citation type="submission" date="2023-07" db="EMBL/GenBank/DDBJ databases">
        <title>30 novel species of actinomycetes from the DSMZ collection.</title>
        <authorList>
            <person name="Nouioui I."/>
        </authorList>
    </citation>
    <scope>NUCLEOTIDE SEQUENCE [LARGE SCALE GENOMIC DNA]</scope>
    <source>
        <strain evidence="3">DSM 41981</strain>
    </source>
</reference>
<gene>
    <name evidence="2" type="ORF">RM877_12100</name>
</gene>
<dbReference type="RefSeq" id="WP_093823968.1">
    <property type="nucleotide sequence ID" value="NZ_JAVRES010000004.1"/>
</dbReference>
<organism evidence="2 3">
    <name type="scientific">Streptomyces doudnae</name>
    <dbReference type="NCBI Taxonomy" id="3075536"/>
    <lineage>
        <taxon>Bacteria</taxon>
        <taxon>Bacillati</taxon>
        <taxon>Actinomycetota</taxon>
        <taxon>Actinomycetes</taxon>
        <taxon>Kitasatosporales</taxon>
        <taxon>Streptomycetaceae</taxon>
        <taxon>Streptomyces</taxon>
    </lineage>
</organism>
<protein>
    <submittedName>
        <fullName evidence="2">Acyl carrier protein</fullName>
    </submittedName>
</protein>
<dbReference type="EMBL" id="JAVRES010000004">
    <property type="protein sequence ID" value="MDT0435422.1"/>
    <property type="molecule type" value="Genomic_DNA"/>
</dbReference>
<evidence type="ECO:0000313" key="3">
    <source>
        <dbReference type="Proteomes" id="UP001183535"/>
    </source>
</evidence>
<dbReference type="Pfam" id="PF00550">
    <property type="entry name" value="PP-binding"/>
    <property type="match status" value="1"/>
</dbReference>
<dbReference type="PROSITE" id="PS50075">
    <property type="entry name" value="CARRIER"/>
    <property type="match status" value="1"/>
</dbReference>
<feature type="domain" description="Carrier" evidence="1">
    <location>
        <begin position="1"/>
        <end position="76"/>
    </location>
</feature>
<dbReference type="Proteomes" id="UP001183535">
    <property type="component" value="Unassembled WGS sequence"/>
</dbReference>
<proteinExistence type="predicted"/>
<accession>A0ABD5EL63</accession>
<sequence length="76" mass="8367">MTSIDEFVSIVRDELGLPVTADDVDLSFDELPGWDSVQMLWLLTILEQRTGKSLSLPDMLEAPSLAGLHKLVVAAR</sequence>
<keyword evidence="3" id="KW-1185">Reference proteome</keyword>
<dbReference type="SUPFAM" id="SSF47336">
    <property type="entry name" value="ACP-like"/>
    <property type="match status" value="1"/>
</dbReference>
<evidence type="ECO:0000259" key="1">
    <source>
        <dbReference type="PROSITE" id="PS50075"/>
    </source>
</evidence>
<comment type="caution">
    <text evidence="2">The sequence shown here is derived from an EMBL/GenBank/DDBJ whole genome shotgun (WGS) entry which is preliminary data.</text>
</comment>